<evidence type="ECO:0000313" key="2">
    <source>
        <dbReference type="Proteomes" id="UP000053144"/>
    </source>
</evidence>
<accession>A0A0L9UZA9</accession>
<dbReference type="AlphaFoldDB" id="A0A0L9UZA9"/>
<reference evidence="2" key="1">
    <citation type="journal article" date="2015" name="Proc. Natl. Acad. Sci. U.S.A.">
        <title>Genome sequencing of adzuki bean (Vigna angularis) provides insight into high starch and low fat accumulation and domestication.</title>
        <authorList>
            <person name="Yang K."/>
            <person name="Tian Z."/>
            <person name="Chen C."/>
            <person name="Luo L."/>
            <person name="Zhao B."/>
            <person name="Wang Z."/>
            <person name="Yu L."/>
            <person name="Li Y."/>
            <person name="Sun Y."/>
            <person name="Li W."/>
            <person name="Chen Y."/>
            <person name="Li Y."/>
            <person name="Zhang Y."/>
            <person name="Ai D."/>
            <person name="Zhao J."/>
            <person name="Shang C."/>
            <person name="Ma Y."/>
            <person name="Wu B."/>
            <person name="Wang M."/>
            <person name="Gao L."/>
            <person name="Sun D."/>
            <person name="Zhang P."/>
            <person name="Guo F."/>
            <person name="Wang W."/>
            <person name="Li Y."/>
            <person name="Wang J."/>
            <person name="Varshney R.K."/>
            <person name="Wang J."/>
            <person name="Ling H.Q."/>
            <person name="Wan P."/>
        </authorList>
    </citation>
    <scope>NUCLEOTIDE SEQUENCE</scope>
    <source>
        <strain evidence="2">cv. Jingnong 6</strain>
    </source>
</reference>
<proteinExistence type="predicted"/>
<evidence type="ECO:0000313" key="1">
    <source>
        <dbReference type="EMBL" id="KOM48021.1"/>
    </source>
</evidence>
<dbReference type="Proteomes" id="UP000053144">
    <property type="component" value="Chromosome 7"/>
</dbReference>
<sequence length="147" mass="16478">MFVTVMLDWFCSTLGSSSHDHGLVKLGENGEWKAAVPQAYELEAATPIQQATLKPGEFLWRCSVQQVREEASPRSNSHNQQQCAHGFVLKQQHSSEVHVNGDEGESWRLSRPRAGKQLPPRPVTMDWFFLLNGLACTHGHVKPADLF</sequence>
<name>A0A0L9UZA9_PHAAN</name>
<gene>
    <name evidence="1" type="ORF">LR48_Vigan07g172500</name>
</gene>
<organism evidence="1 2">
    <name type="scientific">Phaseolus angularis</name>
    <name type="common">Azuki bean</name>
    <name type="synonym">Vigna angularis</name>
    <dbReference type="NCBI Taxonomy" id="3914"/>
    <lineage>
        <taxon>Eukaryota</taxon>
        <taxon>Viridiplantae</taxon>
        <taxon>Streptophyta</taxon>
        <taxon>Embryophyta</taxon>
        <taxon>Tracheophyta</taxon>
        <taxon>Spermatophyta</taxon>
        <taxon>Magnoliopsida</taxon>
        <taxon>eudicotyledons</taxon>
        <taxon>Gunneridae</taxon>
        <taxon>Pentapetalae</taxon>
        <taxon>rosids</taxon>
        <taxon>fabids</taxon>
        <taxon>Fabales</taxon>
        <taxon>Fabaceae</taxon>
        <taxon>Papilionoideae</taxon>
        <taxon>50 kb inversion clade</taxon>
        <taxon>NPAAA clade</taxon>
        <taxon>indigoferoid/millettioid clade</taxon>
        <taxon>Phaseoleae</taxon>
        <taxon>Vigna</taxon>
    </lineage>
</organism>
<dbReference type="EMBL" id="CM003377">
    <property type="protein sequence ID" value="KOM48021.1"/>
    <property type="molecule type" value="Genomic_DNA"/>
</dbReference>
<protein>
    <submittedName>
        <fullName evidence="1">Uncharacterized protein</fullName>
    </submittedName>
</protein>
<dbReference type="Gramene" id="KOM48021">
    <property type="protein sequence ID" value="KOM48021"/>
    <property type="gene ID" value="LR48_Vigan07g172500"/>
</dbReference>